<proteinExistence type="predicted"/>
<dbReference type="EMBL" id="BK067792">
    <property type="protein sequence ID" value="DBA52280.1"/>
    <property type="molecule type" value="Genomic_DNA"/>
</dbReference>
<organism evidence="1">
    <name type="scientific">Nitrosopumilaceae spindle-shaped virus</name>
    <dbReference type="NCBI Taxonomy" id="3065433"/>
    <lineage>
        <taxon>Viruses</taxon>
    </lineage>
</organism>
<name>A0AAT9J7M8_9VIRU</name>
<reference evidence="1" key="1">
    <citation type="journal article" date="2024" name="Environ. Microbiol. Rep.">
        <title>Hiding in plain sight: The discovery of complete genomes of 11 hypothetical spindle-shaped viruses that putatively infect mesophilic ammonia-oxidizing archaea.</title>
        <authorList>
            <person name="Ni Y."/>
            <person name="Xu T."/>
            <person name="Yan S."/>
            <person name="Chen L."/>
            <person name="Wang Y."/>
        </authorList>
    </citation>
    <scope>NUCLEOTIDE SEQUENCE</scope>
    <source>
        <strain evidence="1">NYM1</strain>
    </source>
</reference>
<evidence type="ECO:0000313" key="1">
    <source>
        <dbReference type="EMBL" id="DBA52280.1"/>
    </source>
</evidence>
<sequence length="88" mass="10023">MNDDQTIILIESINLNPNLSATQKLDLVRKTMSDCREKQIGKIIVDAIQGVPKKRGRGRPRKELSENAKKMIKISRDADLRDGRVNHE</sequence>
<protein>
    <submittedName>
        <fullName evidence="1">ORF73</fullName>
    </submittedName>
</protein>
<reference evidence="1" key="2">
    <citation type="submission" date="2024-03" db="EMBL/GenBank/DDBJ databases">
        <authorList>
            <person name="Ni Y."/>
            <person name="Xu T."/>
            <person name="Yan S."/>
            <person name="Chen L."/>
            <person name="Wang Y."/>
        </authorList>
    </citation>
    <scope>NUCLEOTIDE SEQUENCE</scope>
    <source>
        <strain evidence="1">NYM1</strain>
    </source>
</reference>
<accession>A0AAT9J7M8</accession>